<dbReference type="InterPro" id="IPR013325">
    <property type="entry name" value="RNA_pol_sigma_r2"/>
</dbReference>
<dbReference type="GO" id="GO:0003700">
    <property type="term" value="F:DNA-binding transcription factor activity"/>
    <property type="evidence" value="ECO:0007669"/>
    <property type="project" value="InterPro"/>
</dbReference>
<dbReference type="AlphaFoldDB" id="A0A7Z2VH53"/>
<dbReference type="GO" id="GO:0006352">
    <property type="term" value="P:DNA-templated transcription initiation"/>
    <property type="evidence" value="ECO:0007669"/>
    <property type="project" value="InterPro"/>
</dbReference>
<protein>
    <recommendedName>
        <fullName evidence="3">RNA polymerase sigma-70 region 2 domain-containing protein</fullName>
    </recommendedName>
</protein>
<evidence type="ECO:0000313" key="2">
    <source>
        <dbReference type="Proteomes" id="UP000502248"/>
    </source>
</evidence>
<dbReference type="KEGG" id="cheb:HH215_06940"/>
<dbReference type="Gene3D" id="1.10.1740.10">
    <property type="match status" value="1"/>
</dbReference>
<organism evidence="1 2">
    <name type="scientific">Cohnella herbarum</name>
    <dbReference type="NCBI Taxonomy" id="2728023"/>
    <lineage>
        <taxon>Bacteria</taxon>
        <taxon>Bacillati</taxon>
        <taxon>Bacillota</taxon>
        <taxon>Bacilli</taxon>
        <taxon>Bacillales</taxon>
        <taxon>Paenibacillaceae</taxon>
        <taxon>Cohnella</taxon>
    </lineage>
</organism>
<evidence type="ECO:0008006" key="3">
    <source>
        <dbReference type="Google" id="ProtNLM"/>
    </source>
</evidence>
<name>A0A7Z2VH53_9BACL</name>
<dbReference type="RefSeq" id="WP_169279232.1">
    <property type="nucleotide sequence ID" value="NZ_CP051680.1"/>
</dbReference>
<evidence type="ECO:0000313" key="1">
    <source>
        <dbReference type="EMBL" id="QJD82936.1"/>
    </source>
</evidence>
<sequence length="55" mass="6363">MHKALSDAKFEELTIKHLAELRRNSRKLAGADWDGEDLLQETMLKAFRRYDGLSS</sequence>
<reference evidence="1 2" key="1">
    <citation type="submission" date="2020-04" db="EMBL/GenBank/DDBJ databases">
        <title>Genome sequencing of novel species.</title>
        <authorList>
            <person name="Heo J."/>
            <person name="Kim S.-J."/>
            <person name="Kim J.-S."/>
            <person name="Hong S.-B."/>
            <person name="Kwon S.-W."/>
        </authorList>
    </citation>
    <scope>NUCLEOTIDE SEQUENCE [LARGE SCALE GENOMIC DNA]</scope>
    <source>
        <strain evidence="1 2">MFER-1</strain>
    </source>
</reference>
<dbReference type="EMBL" id="CP051680">
    <property type="protein sequence ID" value="QJD82936.1"/>
    <property type="molecule type" value="Genomic_DNA"/>
</dbReference>
<dbReference type="SUPFAM" id="SSF88946">
    <property type="entry name" value="Sigma2 domain of RNA polymerase sigma factors"/>
    <property type="match status" value="1"/>
</dbReference>
<gene>
    <name evidence="1" type="ORF">HH215_06940</name>
</gene>
<dbReference type="Proteomes" id="UP000502248">
    <property type="component" value="Chromosome"/>
</dbReference>
<keyword evidence="2" id="KW-1185">Reference proteome</keyword>
<proteinExistence type="predicted"/>
<accession>A0A7Z2VH53</accession>